<protein>
    <submittedName>
        <fullName evidence="9">DNA-binding response regulator</fullName>
    </submittedName>
</protein>
<evidence type="ECO:0000313" key="10">
    <source>
        <dbReference type="Proteomes" id="UP000242712"/>
    </source>
</evidence>
<keyword evidence="4 9" id="KW-0238">DNA-binding</keyword>
<dbReference type="PANTHER" id="PTHR37299:SF1">
    <property type="entry name" value="STAGE 0 SPORULATION PROTEIN A HOMOLOG"/>
    <property type="match status" value="1"/>
</dbReference>
<dbReference type="AlphaFoldDB" id="A0A2K4FCC0"/>
<organism evidence="9 10">
    <name type="scientific">Staphylococcus argensis</name>
    <dbReference type="NCBI Taxonomy" id="1607738"/>
    <lineage>
        <taxon>Bacteria</taxon>
        <taxon>Bacillati</taxon>
        <taxon>Bacillota</taxon>
        <taxon>Bacilli</taxon>
        <taxon>Bacillales</taxon>
        <taxon>Staphylococcaceae</taxon>
        <taxon>Staphylococcus</taxon>
    </lineage>
</organism>
<dbReference type="PROSITE" id="PS50110">
    <property type="entry name" value="RESPONSE_REGULATORY"/>
    <property type="match status" value="1"/>
</dbReference>
<feature type="domain" description="HTH LytTR-type" evidence="8">
    <location>
        <begin position="150"/>
        <end position="254"/>
    </location>
</feature>
<dbReference type="Gene3D" id="3.40.50.2300">
    <property type="match status" value="1"/>
</dbReference>
<dbReference type="SUPFAM" id="SSF52172">
    <property type="entry name" value="CheY-like"/>
    <property type="match status" value="1"/>
</dbReference>
<evidence type="ECO:0000256" key="6">
    <source>
        <dbReference type="PROSITE-ProRule" id="PRU00169"/>
    </source>
</evidence>
<name>A0A2K4FCC0_9STAP</name>
<dbReference type="RefSeq" id="WP_103371903.1">
    <property type="nucleotide sequence ID" value="NZ_CBCRVO010000002.1"/>
</dbReference>
<dbReference type="GO" id="GO:0000156">
    <property type="term" value="F:phosphorelay response regulator activity"/>
    <property type="evidence" value="ECO:0007669"/>
    <property type="project" value="InterPro"/>
</dbReference>
<dbReference type="EMBL" id="PPPX01000011">
    <property type="protein sequence ID" value="POA08951.1"/>
    <property type="molecule type" value="Genomic_DNA"/>
</dbReference>
<keyword evidence="2 6" id="KW-0597">Phosphoprotein</keyword>
<dbReference type="InterPro" id="IPR011006">
    <property type="entry name" value="CheY-like_superfamily"/>
</dbReference>
<dbReference type="Proteomes" id="UP000242712">
    <property type="component" value="Unassembled WGS sequence"/>
</dbReference>
<feature type="modified residue" description="4-aspartylphosphate" evidence="6">
    <location>
        <position position="53"/>
    </location>
</feature>
<dbReference type="SMART" id="SM00850">
    <property type="entry name" value="LytTR"/>
    <property type="match status" value="1"/>
</dbReference>
<sequence length="255" mass="29590">MKAIIVDDEPLARNELRYLLTEIQPFEQISEAETIQETLELLLFDTYDVVFLDINLMDESGLDMASKINQMANHPHIIFATAHDTFAVKAFELNATDYILKPFERSRIEQALAKITPRVSTSTTPNQTASANHDIESDAKDNATYDFDKLPVEMDDRIHLLNTTDIIAISVNNGVTTINTTSGDFETNQPLSHYEQRLNDKRFIRIHRATIINRNYIQTIDHWFNYTYQLTMTRDLKFQVSRSYMKRFKQQFGLD</sequence>
<dbReference type="PROSITE" id="PS50930">
    <property type="entry name" value="HTH_LYTTR"/>
    <property type="match status" value="1"/>
</dbReference>
<keyword evidence="3" id="KW-0805">Transcription regulation</keyword>
<evidence type="ECO:0000259" key="7">
    <source>
        <dbReference type="PROSITE" id="PS50110"/>
    </source>
</evidence>
<dbReference type="Pfam" id="PF00072">
    <property type="entry name" value="Response_reg"/>
    <property type="match status" value="1"/>
</dbReference>
<feature type="domain" description="Response regulatory" evidence="7">
    <location>
        <begin position="2"/>
        <end position="116"/>
    </location>
</feature>
<dbReference type="InterPro" id="IPR001789">
    <property type="entry name" value="Sig_transdc_resp-reg_receiver"/>
</dbReference>
<evidence type="ECO:0000259" key="8">
    <source>
        <dbReference type="PROSITE" id="PS50930"/>
    </source>
</evidence>
<dbReference type="GeneID" id="98298324"/>
<dbReference type="NCBIfam" id="NF010684">
    <property type="entry name" value="PRK14084.1"/>
    <property type="match status" value="1"/>
</dbReference>
<accession>A0A2K4FCC0</accession>
<dbReference type="GO" id="GO:0003677">
    <property type="term" value="F:DNA binding"/>
    <property type="evidence" value="ECO:0007669"/>
    <property type="project" value="UniProtKB-KW"/>
</dbReference>
<keyword evidence="5" id="KW-0804">Transcription</keyword>
<evidence type="ECO:0000256" key="2">
    <source>
        <dbReference type="ARBA" id="ARBA00022553"/>
    </source>
</evidence>
<proteinExistence type="predicted"/>
<evidence type="ECO:0000256" key="5">
    <source>
        <dbReference type="ARBA" id="ARBA00023163"/>
    </source>
</evidence>
<comment type="caution">
    <text evidence="9">The sequence shown here is derived from an EMBL/GenBank/DDBJ whole genome shotgun (WGS) entry which is preliminary data.</text>
</comment>
<evidence type="ECO:0000256" key="1">
    <source>
        <dbReference type="ARBA" id="ARBA00004496"/>
    </source>
</evidence>
<reference evidence="9 10" key="1">
    <citation type="submission" date="2017-08" db="EMBL/GenBank/DDBJ databases">
        <title>Draft genome sequences of 64 type strains of genus Staph aureus.</title>
        <authorList>
            <person name="Cole K."/>
            <person name="Golubchik T."/>
            <person name="Russell J."/>
            <person name="Foster D."/>
            <person name="Llewelyn M."/>
            <person name="Wilson D."/>
            <person name="Crook D."/>
            <person name="Paul J."/>
        </authorList>
    </citation>
    <scope>NUCLEOTIDE SEQUENCE [LARGE SCALE GENOMIC DNA]</scope>
    <source>
        <strain evidence="9 10">DSM 29875</strain>
    </source>
</reference>
<dbReference type="InterPro" id="IPR007492">
    <property type="entry name" value="LytTR_DNA-bd_dom"/>
</dbReference>
<dbReference type="InterPro" id="IPR046947">
    <property type="entry name" value="LytR-like"/>
</dbReference>
<evidence type="ECO:0000256" key="3">
    <source>
        <dbReference type="ARBA" id="ARBA00023015"/>
    </source>
</evidence>
<evidence type="ECO:0000256" key="4">
    <source>
        <dbReference type="ARBA" id="ARBA00023125"/>
    </source>
</evidence>
<gene>
    <name evidence="9" type="ORF">CD039_08170</name>
</gene>
<dbReference type="Pfam" id="PF04397">
    <property type="entry name" value="LytTR"/>
    <property type="match status" value="1"/>
</dbReference>
<keyword evidence="10" id="KW-1185">Reference proteome</keyword>
<dbReference type="SMART" id="SM00448">
    <property type="entry name" value="REC"/>
    <property type="match status" value="1"/>
</dbReference>
<dbReference type="Gene3D" id="2.40.50.1020">
    <property type="entry name" value="LytTr DNA-binding domain"/>
    <property type="match status" value="1"/>
</dbReference>
<dbReference type="GO" id="GO:0005737">
    <property type="term" value="C:cytoplasm"/>
    <property type="evidence" value="ECO:0007669"/>
    <property type="project" value="UniProtKB-SubCell"/>
</dbReference>
<dbReference type="OrthoDB" id="9809318at2"/>
<comment type="subcellular location">
    <subcellularLocation>
        <location evidence="1">Cytoplasm</location>
    </subcellularLocation>
</comment>
<evidence type="ECO:0000313" key="9">
    <source>
        <dbReference type="EMBL" id="POA08951.1"/>
    </source>
</evidence>
<dbReference type="PANTHER" id="PTHR37299">
    <property type="entry name" value="TRANSCRIPTIONAL REGULATOR-RELATED"/>
    <property type="match status" value="1"/>
</dbReference>